<evidence type="ECO:0000256" key="4">
    <source>
        <dbReference type="ARBA" id="ARBA00022692"/>
    </source>
</evidence>
<dbReference type="GO" id="GO:0008250">
    <property type="term" value="C:oligosaccharyltransferase complex"/>
    <property type="evidence" value="ECO:0007669"/>
    <property type="project" value="TreeGrafter"/>
</dbReference>
<protein>
    <submittedName>
        <fullName evidence="11">Tumor suppressor candidate 3</fullName>
    </submittedName>
</protein>
<dbReference type="EMBL" id="GEEE01007834">
    <property type="protein sequence ID" value="JAP55391.1"/>
    <property type="molecule type" value="Transcribed_RNA"/>
</dbReference>
<dbReference type="InterPro" id="IPR021149">
    <property type="entry name" value="OligosaccharylTrfase_OST3/OST6"/>
</dbReference>
<name>A0A0X3PTZ0_SCHSO</name>
<dbReference type="AlphaFoldDB" id="A0A0X3PTZ0"/>
<feature type="signal peptide" evidence="10">
    <location>
        <begin position="1"/>
        <end position="24"/>
    </location>
</feature>
<keyword evidence="4 9" id="KW-0812">Transmembrane</keyword>
<feature type="transmembrane region" description="Helical" evidence="9">
    <location>
        <begin position="186"/>
        <end position="205"/>
    </location>
</feature>
<feature type="transmembrane region" description="Helical" evidence="9">
    <location>
        <begin position="212"/>
        <end position="231"/>
    </location>
</feature>
<evidence type="ECO:0000256" key="2">
    <source>
        <dbReference type="ARBA" id="ARBA00004477"/>
    </source>
</evidence>
<evidence type="ECO:0000256" key="6">
    <source>
        <dbReference type="ARBA" id="ARBA00022824"/>
    </source>
</evidence>
<evidence type="ECO:0000256" key="5">
    <source>
        <dbReference type="ARBA" id="ARBA00022729"/>
    </source>
</evidence>
<evidence type="ECO:0000256" key="3">
    <source>
        <dbReference type="ARBA" id="ARBA00009561"/>
    </source>
</evidence>
<dbReference type="Gene3D" id="3.40.30.10">
    <property type="entry name" value="Glutaredoxin"/>
    <property type="match status" value="1"/>
</dbReference>
<proteinExistence type="inferred from homology"/>
<feature type="transmembrane region" description="Helical" evidence="9">
    <location>
        <begin position="289"/>
        <end position="307"/>
    </location>
</feature>
<comment type="function">
    <text evidence="1">Subunit of the oligosaccharyl transferase (OST) complex that catalyzes the initial transfer of a defined glycan (Glc(3)Man(9)GlcNAc(2) in eukaryotes) from the lipid carrier dolichol-pyrophosphate to an asparagine residue within an Asn-X-Ser/Thr consensus motif in nascent polypeptide chains, the first step in protein N-glycosylation. N-glycosylation occurs cotranslationally and the complex associates with the Sec61 complex at the channel-forming translocon complex that mediates protein translocation across the endoplasmic reticulum (ER). All subunits are required for a maximal enzyme activity.</text>
</comment>
<dbReference type="GO" id="GO:0018279">
    <property type="term" value="P:protein N-linked glycosylation via asparagine"/>
    <property type="evidence" value="ECO:0007669"/>
    <property type="project" value="TreeGrafter"/>
</dbReference>
<keyword evidence="8 9" id="KW-0472">Membrane</keyword>
<gene>
    <name evidence="11" type="primary">TUSC3</name>
    <name evidence="11" type="ORF">TR96831</name>
</gene>
<feature type="chain" id="PRO_5007051305" evidence="10">
    <location>
        <begin position="25"/>
        <end position="324"/>
    </location>
</feature>
<evidence type="ECO:0000256" key="7">
    <source>
        <dbReference type="ARBA" id="ARBA00022989"/>
    </source>
</evidence>
<keyword evidence="5 10" id="KW-0732">Signal</keyword>
<dbReference type="PANTHER" id="PTHR12692">
    <property type="entry name" value="DOLICHYL-DIPHOSPHOOLIGOSACCHARIDE--PROTEIN GLYCOSYLTRANSFERASE-RELATED"/>
    <property type="match status" value="1"/>
</dbReference>
<feature type="transmembrane region" description="Helical" evidence="9">
    <location>
        <begin position="255"/>
        <end position="277"/>
    </location>
</feature>
<evidence type="ECO:0000256" key="8">
    <source>
        <dbReference type="ARBA" id="ARBA00023136"/>
    </source>
</evidence>
<comment type="subcellular location">
    <subcellularLocation>
        <location evidence="2">Endoplasmic reticulum membrane</location>
        <topology evidence="2">Multi-pass membrane protein</topology>
    </subcellularLocation>
</comment>
<accession>A0A0X3PTZ0</accession>
<evidence type="ECO:0000256" key="9">
    <source>
        <dbReference type="SAM" id="Phobius"/>
    </source>
</evidence>
<dbReference type="InterPro" id="IPR036249">
    <property type="entry name" value="Thioredoxin-like_sf"/>
</dbReference>
<keyword evidence="6" id="KW-0256">Endoplasmic reticulum</keyword>
<organism evidence="11">
    <name type="scientific">Schistocephalus solidus</name>
    <name type="common">Tapeworm</name>
    <dbReference type="NCBI Taxonomy" id="70667"/>
    <lineage>
        <taxon>Eukaryota</taxon>
        <taxon>Metazoa</taxon>
        <taxon>Spiralia</taxon>
        <taxon>Lophotrochozoa</taxon>
        <taxon>Platyhelminthes</taxon>
        <taxon>Cestoda</taxon>
        <taxon>Eucestoda</taxon>
        <taxon>Diphyllobothriidea</taxon>
        <taxon>Diphyllobothriidae</taxon>
        <taxon>Schistocephalus</taxon>
    </lineage>
</organism>
<evidence type="ECO:0000256" key="10">
    <source>
        <dbReference type="SAM" id="SignalP"/>
    </source>
</evidence>
<evidence type="ECO:0000256" key="1">
    <source>
        <dbReference type="ARBA" id="ARBA00002791"/>
    </source>
</evidence>
<keyword evidence="7 9" id="KW-1133">Transmembrane helix</keyword>
<dbReference type="Pfam" id="PF04756">
    <property type="entry name" value="OST3_OST6"/>
    <property type="match status" value="1"/>
</dbReference>
<sequence length="324" mass="36229">MRSFRTPSVFFGLVILAQFALNNASNFDELDPDANSQLKIKKLISLPRKNGVLSLHDADIDQLAKGPSRNYSLLVLIGTKVKDCEGCRIALEILENIALGWEGKSPSSNDLFFSFYDFYHDQSLIKEFGIERAPHIIHFPPTGYPSRADQLSDSDVFMSEERLANWIRLRTGHTIVPYVRPDYTKLKVFGVVAIIIGLPLIFGFVTFRTMSAFVSLGVILSMLSGAMWISINSPPWVISDGTKTHIYYPSRGGQLVFESVIIFGLYACTNLGLVLLTQKCRNLKGTKQSVCVLICLSMTVLGFNQLAEYYALKTGELPYHRSLL</sequence>
<evidence type="ECO:0000313" key="11">
    <source>
        <dbReference type="EMBL" id="JAP55391.1"/>
    </source>
</evidence>
<comment type="similarity">
    <text evidence="3">Belongs to the OST3/OST6 family.</text>
</comment>
<reference evidence="11" key="1">
    <citation type="submission" date="2016-01" db="EMBL/GenBank/DDBJ databases">
        <title>Reference transcriptome for the parasite Schistocephalus solidus: insights into the molecular evolution of parasitism.</title>
        <authorList>
            <person name="Hebert F.O."/>
            <person name="Grambauer S."/>
            <person name="Barber I."/>
            <person name="Landry C.R."/>
            <person name="Aubin-Horth N."/>
        </authorList>
    </citation>
    <scope>NUCLEOTIDE SEQUENCE</scope>
</reference>
<dbReference type="SUPFAM" id="SSF52833">
    <property type="entry name" value="Thioredoxin-like"/>
    <property type="match status" value="1"/>
</dbReference>
<dbReference type="PANTHER" id="PTHR12692:SF0">
    <property type="entry name" value="GH11935P"/>
    <property type="match status" value="1"/>
</dbReference>